<protein>
    <recommendedName>
        <fullName evidence="2">DUF4198 domain-containing protein</fullName>
    </recommendedName>
</protein>
<evidence type="ECO:0008006" key="2">
    <source>
        <dbReference type="Google" id="ProtNLM"/>
    </source>
</evidence>
<sequence length="282" mass="30725">MMNQLFFSQLFLGKAAPSRRRQFGLFTSVILLTTIIVTPSLAHKTFLWPSKFLWNTGDVVDVALTSALAFPDLQFGPTRDRISFTSVVLDNEAVGGLSYEESDTFLNVTFTADRPGLAVIAMSSKPRFGEIKPEDASGYFDEIGAEASVRAAFEALPGSPPLNRSYSKHSKTFICIETCAAGHEARFAPVDQALEFVAVKSDETAFMLLRDGEPVPGYAVSVYAPDQEHRELSTNADGVVTIDPSMTGAVMMMSIWITVPEQADGVYHSDYATLTIDVSQKG</sequence>
<dbReference type="EMBL" id="UOEH01000340">
    <property type="protein sequence ID" value="VAW01592.1"/>
    <property type="molecule type" value="Genomic_DNA"/>
</dbReference>
<organism evidence="1">
    <name type="scientific">hydrothermal vent metagenome</name>
    <dbReference type="NCBI Taxonomy" id="652676"/>
    <lineage>
        <taxon>unclassified sequences</taxon>
        <taxon>metagenomes</taxon>
        <taxon>ecological metagenomes</taxon>
    </lineage>
</organism>
<proteinExistence type="predicted"/>
<reference evidence="1" key="1">
    <citation type="submission" date="2018-06" db="EMBL/GenBank/DDBJ databases">
        <authorList>
            <person name="Zhirakovskaya E."/>
        </authorList>
    </citation>
    <scope>NUCLEOTIDE SEQUENCE</scope>
</reference>
<evidence type="ECO:0000313" key="1">
    <source>
        <dbReference type="EMBL" id="VAW01592.1"/>
    </source>
</evidence>
<accession>A0A3B0SGJ6</accession>
<name>A0A3B0SGJ6_9ZZZZ</name>
<dbReference type="Pfam" id="PF10670">
    <property type="entry name" value="DUF4198"/>
    <property type="match status" value="1"/>
</dbReference>
<gene>
    <name evidence="1" type="ORF">MNBD_ALPHA05-1243</name>
</gene>
<dbReference type="AlphaFoldDB" id="A0A3B0SGJ6"/>
<dbReference type="InterPro" id="IPR019613">
    <property type="entry name" value="DUF4198"/>
</dbReference>